<evidence type="ECO:0000256" key="1">
    <source>
        <dbReference type="SAM" id="MobiDB-lite"/>
    </source>
</evidence>
<evidence type="ECO:0000313" key="2">
    <source>
        <dbReference type="EMBL" id="GGK46970.1"/>
    </source>
</evidence>
<feature type="compositionally biased region" description="Basic residues" evidence="1">
    <location>
        <begin position="77"/>
        <end position="86"/>
    </location>
</feature>
<proteinExistence type="predicted"/>
<feature type="region of interest" description="Disordered" evidence="1">
    <location>
        <begin position="61"/>
        <end position="86"/>
    </location>
</feature>
<name>A0A917QFV5_9ACTN</name>
<keyword evidence="3" id="KW-1185">Reference proteome</keyword>
<reference evidence="2" key="1">
    <citation type="journal article" date="2014" name="Int. J. Syst. Evol. Microbiol.">
        <title>Complete genome sequence of Corynebacterium casei LMG S-19264T (=DSM 44701T), isolated from a smear-ripened cheese.</title>
        <authorList>
            <consortium name="US DOE Joint Genome Institute (JGI-PGF)"/>
            <person name="Walter F."/>
            <person name="Albersmeier A."/>
            <person name="Kalinowski J."/>
            <person name="Ruckert C."/>
        </authorList>
    </citation>
    <scope>NUCLEOTIDE SEQUENCE</scope>
    <source>
        <strain evidence="2">JCM 3035</strain>
    </source>
</reference>
<organism evidence="2 3">
    <name type="scientific">Streptomyces flaveus</name>
    <dbReference type="NCBI Taxonomy" id="66370"/>
    <lineage>
        <taxon>Bacteria</taxon>
        <taxon>Bacillati</taxon>
        <taxon>Actinomycetota</taxon>
        <taxon>Actinomycetes</taxon>
        <taxon>Kitasatosporales</taxon>
        <taxon>Streptomycetaceae</taxon>
        <taxon>Streptomyces</taxon>
        <taxon>Streptomyces aurantiacus group</taxon>
    </lineage>
</organism>
<sequence>MADVIILPRCPETGKASFRTEDEARVWLVRQPLIERIPDRIYQCPGCRYWHFTGSHHLTSQKIQSRRNYGRREAAPRRSRRKRGRG</sequence>
<protein>
    <submittedName>
        <fullName evidence="2">Uncharacterized protein</fullName>
    </submittedName>
</protein>
<dbReference type="EMBL" id="BMPQ01000001">
    <property type="protein sequence ID" value="GGK46970.1"/>
    <property type="molecule type" value="Genomic_DNA"/>
</dbReference>
<comment type="caution">
    <text evidence="2">The sequence shown here is derived from an EMBL/GenBank/DDBJ whole genome shotgun (WGS) entry which is preliminary data.</text>
</comment>
<accession>A0A917QFV5</accession>
<dbReference type="AlphaFoldDB" id="A0A917QFV5"/>
<evidence type="ECO:0000313" key="3">
    <source>
        <dbReference type="Proteomes" id="UP000637788"/>
    </source>
</evidence>
<gene>
    <name evidence="2" type="ORF">GCM10010094_03680</name>
</gene>
<dbReference type="Proteomes" id="UP000637788">
    <property type="component" value="Unassembled WGS sequence"/>
</dbReference>
<reference evidence="2" key="2">
    <citation type="submission" date="2020-09" db="EMBL/GenBank/DDBJ databases">
        <authorList>
            <person name="Sun Q."/>
            <person name="Ohkuma M."/>
        </authorList>
    </citation>
    <scope>NUCLEOTIDE SEQUENCE</scope>
    <source>
        <strain evidence="2">JCM 3035</strain>
    </source>
</reference>